<keyword evidence="1" id="KW-1133">Transmembrane helix</keyword>
<feature type="transmembrane region" description="Helical" evidence="1">
    <location>
        <begin position="264"/>
        <end position="286"/>
    </location>
</feature>
<accession>A0AAN4W220</accession>
<dbReference type="Pfam" id="PF03929">
    <property type="entry name" value="PepSY_TM"/>
    <property type="match status" value="1"/>
</dbReference>
<dbReference type="PANTHER" id="PTHR34219:SF6">
    <property type="entry name" value="BLR3280 PROTEIN"/>
    <property type="match status" value="1"/>
</dbReference>
<keyword evidence="3" id="KW-1185">Reference proteome</keyword>
<keyword evidence="1" id="KW-0812">Transmembrane</keyword>
<dbReference type="InterPro" id="IPR005625">
    <property type="entry name" value="PepSY-ass_TM"/>
</dbReference>
<feature type="transmembrane region" description="Helical" evidence="1">
    <location>
        <begin position="222"/>
        <end position="243"/>
    </location>
</feature>
<dbReference type="RefSeq" id="WP_338239004.1">
    <property type="nucleotide sequence ID" value="NZ_BQKE01000003.1"/>
</dbReference>
<organism evidence="2 3">
    <name type="scientific">Persicobacter diffluens</name>
    <dbReference type="NCBI Taxonomy" id="981"/>
    <lineage>
        <taxon>Bacteria</taxon>
        <taxon>Pseudomonadati</taxon>
        <taxon>Bacteroidota</taxon>
        <taxon>Cytophagia</taxon>
        <taxon>Cytophagales</taxon>
        <taxon>Persicobacteraceae</taxon>
        <taxon>Persicobacter</taxon>
    </lineage>
</organism>
<dbReference type="AlphaFoldDB" id="A0AAN4W220"/>
<gene>
    <name evidence="2" type="ORF">PEDI_44600</name>
</gene>
<evidence type="ECO:0000256" key="1">
    <source>
        <dbReference type="SAM" id="Phobius"/>
    </source>
</evidence>
<feature type="transmembrane region" description="Helical" evidence="1">
    <location>
        <begin position="479"/>
        <end position="503"/>
    </location>
</feature>
<protein>
    <submittedName>
        <fullName evidence="2">Iron-regulated protein</fullName>
    </submittedName>
</protein>
<reference evidence="2 3" key="1">
    <citation type="submission" date="2021-12" db="EMBL/GenBank/DDBJ databases">
        <title>Genome sequencing of bacteria with rrn-lacking chromosome and rrn-plasmid.</title>
        <authorList>
            <person name="Anda M."/>
            <person name="Iwasaki W."/>
        </authorList>
    </citation>
    <scope>NUCLEOTIDE SEQUENCE [LARGE SCALE GENOMIC DNA]</scope>
    <source>
        <strain evidence="2 3">NBRC 15940</strain>
    </source>
</reference>
<dbReference type="EMBL" id="BQKE01000003">
    <property type="protein sequence ID" value="GJM63908.1"/>
    <property type="molecule type" value="Genomic_DNA"/>
</dbReference>
<evidence type="ECO:0000313" key="2">
    <source>
        <dbReference type="EMBL" id="GJM63908.1"/>
    </source>
</evidence>
<keyword evidence="1" id="KW-0472">Membrane</keyword>
<proteinExistence type="predicted"/>
<sequence>MGNKGFFSKLYKQFKAWHKYLGLALSVIILWMSVSGILLNHPDLIAELSVHKDWVPEEYTPQNWNRGVLSDALFLSGKHFFFAGKQGIWESQDGGATYQNASDKGFEPAPYYKKTNDLFLLPDQQKLLAATYGGLWLYDLKQEKWQRLAAGEYAREQFVKILQRKGELLAFSKSGLWVAPLDQPTAFHPRRLTQAGLEEMDLISFFFALHSGWLWGSGGRLVVDVIGLLLIFLTLGALLVFYIKQRKVKLSIRQKRWLSWNIRYHHQIGFASLFFLLVIGGTGLFMRPPLLGVLMDKAVGGHWLQTTVMVNPWYHSIRNATYIPETDELIIDTSKGLYQGPAEGQQPFEKAYWPAHIFPMGATVFDYKGDGDFLLGSFYGLHNVRQGDDFALDLLTQKPVYPEDWNFRPNRLMTTGFFIDPKGVAYLSAYGQGLLPMNPFLQSEYPMPAEIATEYRMPLWNFMFELHNARLFRPLLSKWVILVNPLLGIFFVVLCITGGYEYVWRRRKSWKSTLKKRLKR</sequence>
<dbReference type="PANTHER" id="PTHR34219">
    <property type="entry name" value="IRON-REGULATED INNER MEMBRANE PROTEIN-RELATED"/>
    <property type="match status" value="1"/>
</dbReference>
<evidence type="ECO:0000313" key="3">
    <source>
        <dbReference type="Proteomes" id="UP001310022"/>
    </source>
</evidence>
<comment type="caution">
    <text evidence="2">The sequence shown here is derived from an EMBL/GenBank/DDBJ whole genome shotgun (WGS) entry which is preliminary data.</text>
</comment>
<dbReference type="Proteomes" id="UP001310022">
    <property type="component" value="Unassembled WGS sequence"/>
</dbReference>
<feature type="transmembrane region" description="Helical" evidence="1">
    <location>
        <begin position="20"/>
        <end position="39"/>
    </location>
</feature>
<name>A0AAN4W220_9BACT</name>